<evidence type="ECO:0000313" key="9">
    <source>
        <dbReference type="Proteomes" id="UP000015453"/>
    </source>
</evidence>
<keyword evidence="3" id="KW-0862">Zinc</keyword>
<dbReference type="InterPro" id="IPR044254">
    <property type="entry name" value="At4g02110-like"/>
</dbReference>
<dbReference type="Gene3D" id="3.30.40.10">
    <property type="entry name" value="Zinc/RING finger domain, C3HC4 (zinc finger)"/>
    <property type="match status" value="1"/>
</dbReference>
<keyword evidence="9" id="KW-1185">Reference proteome</keyword>
<feature type="compositionally biased region" description="Polar residues" evidence="5">
    <location>
        <begin position="391"/>
        <end position="413"/>
    </location>
</feature>
<dbReference type="SUPFAM" id="SSF57903">
    <property type="entry name" value="FYVE/PHD zinc finger"/>
    <property type="match status" value="1"/>
</dbReference>
<protein>
    <recommendedName>
        <fullName evidence="10">BRCT domain-containing protein</fullName>
    </recommendedName>
</protein>
<dbReference type="AlphaFoldDB" id="S8C8T1"/>
<evidence type="ECO:0000256" key="2">
    <source>
        <dbReference type="ARBA" id="ARBA00022771"/>
    </source>
</evidence>
<dbReference type="SMART" id="SM00292">
    <property type="entry name" value="BRCT"/>
    <property type="match status" value="4"/>
</dbReference>
<feature type="domain" description="BRCT" evidence="7">
    <location>
        <begin position="124"/>
        <end position="208"/>
    </location>
</feature>
<dbReference type="EMBL" id="AUSU01005612">
    <property type="protein sequence ID" value="EPS63240.1"/>
    <property type="molecule type" value="Genomic_DNA"/>
</dbReference>
<evidence type="ECO:0000259" key="7">
    <source>
        <dbReference type="PROSITE" id="PS50172"/>
    </source>
</evidence>
<dbReference type="GO" id="GO:0008270">
    <property type="term" value="F:zinc ion binding"/>
    <property type="evidence" value="ECO:0007669"/>
    <property type="project" value="UniProtKB-KW"/>
</dbReference>
<dbReference type="InterPro" id="IPR036420">
    <property type="entry name" value="BRCT_dom_sf"/>
</dbReference>
<dbReference type="InterPro" id="IPR001965">
    <property type="entry name" value="Znf_PHD"/>
</dbReference>
<feature type="compositionally biased region" description="Basic and acidic residues" evidence="5">
    <location>
        <begin position="715"/>
        <end position="724"/>
    </location>
</feature>
<evidence type="ECO:0000256" key="1">
    <source>
        <dbReference type="ARBA" id="ARBA00022723"/>
    </source>
</evidence>
<reference evidence="8 9" key="1">
    <citation type="journal article" date="2013" name="BMC Genomics">
        <title>The miniature genome of a carnivorous plant Genlisea aurea contains a low number of genes and short non-coding sequences.</title>
        <authorList>
            <person name="Leushkin E.V."/>
            <person name="Sutormin R.A."/>
            <person name="Nabieva E.R."/>
            <person name="Penin A.A."/>
            <person name="Kondrashov A.S."/>
            <person name="Logacheva M.D."/>
        </authorList>
    </citation>
    <scope>NUCLEOTIDE SEQUENCE [LARGE SCALE GENOMIC DNA]</scope>
</reference>
<dbReference type="Gene3D" id="3.40.50.10190">
    <property type="entry name" value="BRCT domain"/>
    <property type="match status" value="4"/>
</dbReference>
<evidence type="ECO:0008006" key="10">
    <source>
        <dbReference type="Google" id="ProtNLM"/>
    </source>
</evidence>
<feature type="region of interest" description="Disordered" evidence="5">
    <location>
        <begin position="382"/>
        <end position="445"/>
    </location>
</feature>
<dbReference type="OrthoDB" id="1935339at2759"/>
<feature type="compositionally biased region" description="Basic and acidic residues" evidence="5">
    <location>
        <begin position="741"/>
        <end position="750"/>
    </location>
</feature>
<proteinExistence type="predicted"/>
<evidence type="ECO:0000313" key="8">
    <source>
        <dbReference type="EMBL" id="EPS63240.1"/>
    </source>
</evidence>
<dbReference type="InterPro" id="IPR011011">
    <property type="entry name" value="Znf_FYVE_PHD"/>
</dbReference>
<dbReference type="PANTHER" id="PTHR47181">
    <property type="entry name" value="BRCA1 C TERMINUS DOMAIN CONTAINING PROTEIN, EXPRESSED"/>
    <property type="match status" value="1"/>
</dbReference>
<feature type="domain" description="PHD-type" evidence="6">
    <location>
        <begin position="996"/>
        <end position="1054"/>
    </location>
</feature>
<feature type="domain" description="BRCT" evidence="7">
    <location>
        <begin position="753"/>
        <end position="839"/>
    </location>
</feature>
<dbReference type="CDD" id="cd17738">
    <property type="entry name" value="BRCT_TopBP1_rpt7"/>
    <property type="match status" value="1"/>
</dbReference>
<dbReference type="Pfam" id="PF00628">
    <property type="entry name" value="PHD"/>
    <property type="match status" value="1"/>
</dbReference>
<dbReference type="PROSITE" id="PS50016">
    <property type="entry name" value="ZF_PHD_2"/>
    <property type="match status" value="1"/>
</dbReference>
<feature type="compositionally biased region" description="Basic and acidic residues" evidence="5">
    <location>
        <begin position="622"/>
        <end position="632"/>
    </location>
</feature>
<keyword evidence="2 4" id="KW-0863">Zinc-finger</keyword>
<feature type="compositionally biased region" description="Polar residues" evidence="5">
    <location>
        <begin position="427"/>
        <end position="443"/>
    </location>
</feature>
<dbReference type="PANTHER" id="PTHR47181:SF2">
    <property type="entry name" value="BRCA1 C TERMINUS DOMAIN CONTAINING PROTEIN, EXPRESSED"/>
    <property type="match status" value="1"/>
</dbReference>
<feature type="compositionally biased region" description="Basic and acidic residues" evidence="5">
    <location>
        <begin position="513"/>
        <end position="522"/>
    </location>
</feature>
<dbReference type="Pfam" id="PF00533">
    <property type="entry name" value="BRCT"/>
    <property type="match status" value="1"/>
</dbReference>
<evidence type="ECO:0000256" key="4">
    <source>
        <dbReference type="PROSITE-ProRule" id="PRU00146"/>
    </source>
</evidence>
<feature type="compositionally biased region" description="Polar residues" evidence="5">
    <location>
        <begin position="650"/>
        <end position="662"/>
    </location>
</feature>
<feature type="region of interest" description="Disordered" evidence="5">
    <location>
        <begin position="501"/>
        <end position="535"/>
    </location>
</feature>
<organism evidence="8 9">
    <name type="scientific">Genlisea aurea</name>
    <dbReference type="NCBI Taxonomy" id="192259"/>
    <lineage>
        <taxon>Eukaryota</taxon>
        <taxon>Viridiplantae</taxon>
        <taxon>Streptophyta</taxon>
        <taxon>Embryophyta</taxon>
        <taxon>Tracheophyta</taxon>
        <taxon>Spermatophyta</taxon>
        <taxon>Magnoliopsida</taxon>
        <taxon>eudicotyledons</taxon>
        <taxon>Gunneridae</taxon>
        <taxon>Pentapetalae</taxon>
        <taxon>asterids</taxon>
        <taxon>lamiids</taxon>
        <taxon>Lamiales</taxon>
        <taxon>Lentibulariaceae</taxon>
        <taxon>Genlisea</taxon>
    </lineage>
</organism>
<name>S8C8T1_9LAMI</name>
<feature type="region of interest" description="Disordered" evidence="5">
    <location>
        <begin position="622"/>
        <end position="750"/>
    </location>
</feature>
<dbReference type="Pfam" id="PF12738">
    <property type="entry name" value="PTCB-BRCT"/>
    <property type="match status" value="1"/>
</dbReference>
<keyword evidence="1" id="KW-0479">Metal-binding</keyword>
<evidence type="ECO:0000259" key="6">
    <source>
        <dbReference type="PROSITE" id="PS50016"/>
    </source>
</evidence>
<feature type="compositionally biased region" description="Low complexity" evidence="5">
    <location>
        <begin position="523"/>
        <end position="534"/>
    </location>
</feature>
<dbReference type="InterPro" id="IPR019787">
    <property type="entry name" value="Znf_PHD-finger"/>
</dbReference>
<evidence type="ECO:0000256" key="5">
    <source>
        <dbReference type="SAM" id="MobiDB-lite"/>
    </source>
</evidence>
<dbReference type="Proteomes" id="UP000015453">
    <property type="component" value="Unassembled WGS sequence"/>
</dbReference>
<dbReference type="SMART" id="SM00249">
    <property type="entry name" value="PHD"/>
    <property type="match status" value="1"/>
</dbReference>
<dbReference type="InterPro" id="IPR001357">
    <property type="entry name" value="BRCT_dom"/>
</dbReference>
<evidence type="ECO:0000256" key="3">
    <source>
        <dbReference type="ARBA" id="ARBA00022833"/>
    </source>
</evidence>
<comment type="caution">
    <text evidence="8">The sequence shown here is derived from an EMBL/GenBank/DDBJ whole genome shotgun (WGS) entry which is preliminary data.</text>
</comment>
<sequence length="1055" mass="115663">MSEDREIFMHDRFSRTFRGVRFVLFGFDSAKGDEVRMKLLQGGGVDSKTYGPDCTHVIVDRVVCDDPLCIAARKDGKVLVTGLWVDHSSDAELPMDPSSASPLFLLNDIMYRPVRDLSGIPGARSLVICLTGYLRADRDDIMTMVSIMGATFSKPLVANKVTHLICYKFEGEKYELAKKLKKIKLVNHLWLEDCLKAWKLLPEVDYNKSGFELECELEAKDSEDEAEEMQAVTDLGRKIVLSPKNIGNGNARFYQLPAKHEISGSPSLSASKALSYSGGSLATRLSPRKEISVRNYPEIPSFPNAGISGKLSPEVPSQNKDPMIIPDVAEASLQLPPQSARKYLSVDVPGTSCNYFVTKNSESLEGNSGNLLLDKLGDVPFEGKSDGTDSDILTRSAQKSSNGDAPKSGSSSFVPLPEFPMEEAEDGTSSGTHETSLKGTSLSNKRKGNVSGLCFGSSTSKRKILESFAPPRSAYDGNTSPVGCNSGEGIHLLFEASKVSNASVDDRENNDETIQHPPDETSSKNSIMKSSSGKTNGALWGIEVQQDELQSDSVSKQSRTQTVTTPETSANLLKPDCAKMSVKESLGSKPSYYKRRATKNRGHILLKKGVLPLESTSLFVEEETKKDSDSTKISENVAMASTDPNDEESSLSGVMSKSLGNDKSNESEKPCVMKRKGKKQQPLAKSETSAIVNEETQVLDIPAKGSSRRTRKSTAKVDTEKENKPTVFSSTSEKSQMRKSSKSDTVPEQKDEPRYFIFSGSRIQRKEFQSAVKKLKGRICRGSSHQWSYQATHFVVPEPVRRTEKFFATAASGRWILKPDYLTASVEAGRFVEEEPFEWHAEGSTEDGAIDLEAPRKWRLLRERTGHGAFHGMKIVIYGECTAPPLDTLKRAVKSGGGTVLATSPPYTRFLRSGDVDFAVVGPGTADAWIEAFVGREVPCVAADYLVDLVCRPGGCCLAKHVRHSTHEWAERALRDHMKRVEEVEGEGEEGFDDEDLECEGCGRVDGEEEMLICGGSSDEKGVGCGVGWHIFCLDPPLQNVPTDDWFCPSCRNPL</sequence>
<feature type="compositionally biased region" description="Polar residues" evidence="5">
    <location>
        <begin position="686"/>
        <end position="696"/>
    </location>
</feature>
<dbReference type="InterPro" id="IPR013083">
    <property type="entry name" value="Znf_RING/FYVE/PHD"/>
</dbReference>
<accession>S8C8T1</accession>
<dbReference type="SUPFAM" id="SSF52113">
    <property type="entry name" value="BRCT domain"/>
    <property type="match status" value="4"/>
</dbReference>
<dbReference type="PROSITE" id="PS50172">
    <property type="entry name" value="BRCT"/>
    <property type="match status" value="2"/>
</dbReference>
<gene>
    <name evidence="8" type="ORF">M569_11549</name>
</gene>